<accession>A0A556V0D4</accession>
<dbReference type="SUPFAM" id="SSF52540">
    <property type="entry name" value="P-loop containing nucleoside triphosphate hydrolases"/>
    <property type="match status" value="1"/>
</dbReference>
<dbReference type="GO" id="GO:0003676">
    <property type="term" value="F:nucleic acid binding"/>
    <property type="evidence" value="ECO:0007669"/>
    <property type="project" value="InterPro"/>
</dbReference>
<sequence>MINSSSDFTFSLDNLLFHTPLVHTVKPLCQEQSAWKLGDAPDISTIPATQELQKETDSQASTGQTSFVYSQKPKKFLPPLRRPGAGGGQTSESGHQEMSESWRHELSVSGFYQGSGATQNSGETPVFHPNAARLRTRSVFSEFPYFNYVQSKALDDVLYSSRNFVACAPTGSGKTVLFELAVIRVLTETTEPWHDVKAVYMAPIKALCSQRYENWKQKFGPLGLNCKEVTGDTEIDDYFEIQGAHLIMTTPEKWDSLTRKWRDNVLLHSVRLVLIDEIHVVKDVTRGATLEVVVSRMKTMQSYHRAEEPQSKTCMRFVAVSEWLSDESGPAVCLKMDESHRPVKLRKVVLGFPCGKNQNEFKFDLSLNYKMASVIQTYSDQKPTLVVRKKQRSSSDLTMLFSPGTSQ</sequence>
<feature type="region of interest" description="Disordered" evidence="1">
    <location>
        <begin position="75"/>
        <end position="99"/>
    </location>
</feature>
<organism evidence="3 4">
    <name type="scientific">Bagarius yarrelli</name>
    <name type="common">Goonch</name>
    <name type="synonym">Bagrus yarrelli</name>
    <dbReference type="NCBI Taxonomy" id="175774"/>
    <lineage>
        <taxon>Eukaryota</taxon>
        <taxon>Metazoa</taxon>
        <taxon>Chordata</taxon>
        <taxon>Craniata</taxon>
        <taxon>Vertebrata</taxon>
        <taxon>Euteleostomi</taxon>
        <taxon>Actinopterygii</taxon>
        <taxon>Neopterygii</taxon>
        <taxon>Teleostei</taxon>
        <taxon>Ostariophysi</taxon>
        <taxon>Siluriformes</taxon>
        <taxon>Sisoridae</taxon>
        <taxon>Sisorinae</taxon>
        <taxon>Bagarius</taxon>
    </lineage>
</organism>
<dbReference type="FunFam" id="3.40.50.300:FF:000950">
    <property type="entry name" value="probable ATP-dependent DNA helicase HFM1"/>
    <property type="match status" value="1"/>
</dbReference>
<dbReference type="Gene3D" id="3.40.50.300">
    <property type="entry name" value="P-loop containing nucleotide triphosphate hydrolases"/>
    <property type="match status" value="1"/>
</dbReference>
<dbReference type="PANTHER" id="PTHR47835">
    <property type="entry name" value="HFM1, ATP DEPENDENT DNA HELICASE HOMOLOG"/>
    <property type="match status" value="1"/>
</dbReference>
<dbReference type="SMART" id="SM00487">
    <property type="entry name" value="DEXDc"/>
    <property type="match status" value="1"/>
</dbReference>
<dbReference type="Pfam" id="PF00270">
    <property type="entry name" value="DEAD"/>
    <property type="match status" value="1"/>
</dbReference>
<keyword evidence="3" id="KW-0378">Hydrolase</keyword>
<reference evidence="3 4" key="1">
    <citation type="journal article" date="2019" name="Genome Biol. Evol.">
        <title>Whole-Genome Sequencing of the Giant Devil Catfish, Bagarius yarrelli.</title>
        <authorList>
            <person name="Jiang W."/>
            <person name="Lv Y."/>
            <person name="Cheng L."/>
            <person name="Yang K."/>
            <person name="Chao B."/>
            <person name="Wang X."/>
            <person name="Li Y."/>
            <person name="Pan X."/>
            <person name="You X."/>
            <person name="Zhang Y."/>
            <person name="Yang J."/>
            <person name="Li J."/>
            <person name="Zhang X."/>
            <person name="Liu S."/>
            <person name="Sun C."/>
            <person name="Yang J."/>
            <person name="Shi Q."/>
        </authorList>
    </citation>
    <scope>NUCLEOTIDE SEQUENCE [LARGE SCALE GENOMIC DNA]</scope>
    <source>
        <strain evidence="3">JWS20170419001</strain>
        <tissue evidence="3">Muscle</tissue>
    </source>
</reference>
<dbReference type="GO" id="GO:0043138">
    <property type="term" value="F:3'-5' DNA helicase activity"/>
    <property type="evidence" value="ECO:0007669"/>
    <property type="project" value="UniProtKB-EC"/>
</dbReference>
<dbReference type="InterPro" id="IPR027417">
    <property type="entry name" value="P-loop_NTPase"/>
</dbReference>
<keyword evidence="4" id="KW-1185">Reference proteome</keyword>
<dbReference type="GO" id="GO:0016787">
    <property type="term" value="F:hydrolase activity"/>
    <property type="evidence" value="ECO:0007669"/>
    <property type="project" value="UniProtKB-KW"/>
</dbReference>
<keyword evidence="3" id="KW-0067">ATP-binding</keyword>
<dbReference type="AlphaFoldDB" id="A0A556V0D4"/>
<evidence type="ECO:0000313" key="3">
    <source>
        <dbReference type="EMBL" id="TSQ69527.1"/>
    </source>
</evidence>
<feature type="domain" description="Helicase ATP-binding" evidence="2">
    <location>
        <begin position="155"/>
        <end position="321"/>
    </location>
</feature>
<dbReference type="EMBL" id="VCAZ01000087">
    <property type="protein sequence ID" value="TSQ69527.1"/>
    <property type="molecule type" value="Genomic_DNA"/>
</dbReference>
<dbReference type="Proteomes" id="UP000319801">
    <property type="component" value="Unassembled WGS sequence"/>
</dbReference>
<evidence type="ECO:0000259" key="2">
    <source>
        <dbReference type="PROSITE" id="PS51192"/>
    </source>
</evidence>
<dbReference type="PROSITE" id="PS51192">
    <property type="entry name" value="HELICASE_ATP_BIND_1"/>
    <property type="match status" value="1"/>
</dbReference>
<dbReference type="CDD" id="cd18023">
    <property type="entry name" value="DEXHc_HFM1"/>
    <property type="match status" value="1"/>
</dbReference>
<dbReference type="GO" id="GO:0005524">
    <property type="term" value="F:ATP binding"/>
    <property type="evidence" value="ECO:0007669"/>
    <property type="project" value="InterPro"/>
</dbReference>
<evidence type="ECO:0000313" key="4">
    <source>
        <dbReference type="Proteomes" id="UP000319801"/>
    </source>
</evidence>
<dbReference type="InterPro" id="IPR011545">
    <property type="entry name" value="DEAD/DEAH_box_helicase_dom"/>
</dbReference>
<comment type="caution">
    <text evidence="3">The sequence shown here is derived from an EMBL/GenBank/DDBJ whole genome shotgun (WGS) entry which is preliminary data.</text>
</comment>
<keyword evidence="3" id="KW-0347">Helicase</keyword>
<gene>
    <name evidence="3" type="ORF">Baya_11316</name>
</gene>
<evidence type="ECO:0000256" key="1">
    <source>
        <dbReference type="SAM" id="MobiDB-lite"/>
    </source>
</evidence>
<dbReference type="InterPro" id="IPR014001">
    <property type="entry name" value="Helicase_ATP-bd"/>
</dbReference>
<dbReference type="OrthoDB" id="5575at2759"/>
<protein>
    <submittedName>
        <fullName evidence="3">Putative ATP-dependent DNA helicase HFM1</fullName>
    </submittedName>
</protein>
<dbReference type="InterPro" id="IPR052247">
    <property type="entry name" value="Meiotic_Crossover_Helicase"/>
</dbReference>
<proteinExistence type="predicted"/>
<name>A0A556V0D4_BAGYA</name>
<keyword evidence="3" id="KW-0547">Nucleotide-binding</keyword>
<dbReference type="PANTHER" id="PTHR47835:SF3">
    <property type="entry name" value="HELICASE FOR MEIOSIS 1"/>
    <property type="match status" value="1"/>
</dbReference>